<dbReference type="EMBL" id="JBEFKJ010000037">
    <property type="protein sequence ID" value="KAL2037755.1"/>
    <property type="molecule type" value="Genomic_DNA"/>
</dbReference>
<evidence type="ECO:0000313" key="2">
    <source>
        <dbReference type="Proteomes" id="UP001590950"/>
    </source>
</evidence>
<name>A0ABR3ZYB3_9LECA</name>
<organism evidence="1 2">
    <name type="scientific">Stereocaulon virgatum</name>
    <dbReference type="NCBI Taxonomy" id="373712"/>
    <lineage>
        <taxon>Eukaryota</taxon>
        <taxon>Fungi</taxon>
        <taxon>Dikarya</taxon>
        <taxon>Ascomycota</taxon>
        <taxon>Pezizomycotina</taxon>
        <taxon>Lecanoromycetes</taxon>
        <taxon>OSLEUM clade</taxon>
        <taxon>Lecanoromycetidae</taxon>
        <taxon>Lecanorales</taxon>
        <taxon>Lecanorineae</taxon>
        <taxon>Stereocaulaceae</taxon>
        <taxon>Stereocaulon</taxon>
    </lineage>
</organism>
<protein>
    <submittedName>
        <fullName evidence="1">Uncharacterized protein</fullName>
    </submittedName>
</protein>
<reference evidence="1 2" key="1">
    <citation type="submission" date="2024-09" db="EMBL/GenBank/DDBJ databases">
        <title>Rethinking Asexuality: The Enigmatic Case of Functional Sexual Genes in Lepraria (Stereocaulaceae).</title>
        <authorList>
            <person name="Doellman M."/>
            <person name="Sun Y."/>
            <person name="Barcenas-Pena A."/>
            <person name="Lumbsch H.T."/>
            <person name="Grewe F."/>
        </authorList>
    </citation>
    <scope>NUCLEOTIDE SEQUENCE [LARGE SCALE GENOMIC DNA]</scope>
    <source>
        <strain evidence="1 2">Mercado 3170</strain>
    </source>
</reference>
<dbReference type="Proteomes" id="UP001590950">
    <property type="component" value="Unassembled WGS sequence"/>
</dbReference>
<keyword evidence="2" id="KW-1185">Reference proteome</keyword>
<sequence>MEMEAERISVEKEGEEAARRAFHRGIEVDDEMDSMTEEPVVDGIESGRGEGRVKIDVEVKAKGMVVGDMPPPEFKRAVKKKKDFSAALGIKKKPSLV</sequence>
<comment type="caution">
    <text evidence="1">The sequence shown here is derived from an EMBL/GenBank/DDBJ whole genome shotgun (WGS) entry which is preliminary data.</text>
</comment>
<evidence type="ECO:0000313" key="1">
    <source>
        <dbReference type="EMBL" id="KAL2037755.1"/>
    </source>
</evidence>
<accession>A0ABR3ZYB3</accession>
<proteinExistence type="predicted"/>
<gene>
    <name evidence="1" type="ORF">N7G274_009480</name>
</gene>